<keyword evidence="2" id="KW-0378">Hydrolase</keyword>
<dbReference type="RefSeq" id="WP_115570402.1">
    <property type="nucleotide sequence ID" value="NZ_NXLT01000001.1"/>
</dbReference>
<evidence type="ECO:0008006" key="5">
    <source>
        <dbReference type="Google" id="ProtNLM"/>
    </source>
</evidence>
<comment type="caution">
    <text evidence="3">The sequence shown here is derived from an EMBL/GenBank/DDBJ whole genome shotgun (WGS) entry which is preliminary data.</text>
</comment>
<dbReference type="GO" id="GO:0016788">
    <property type="term" value="F:hydrolase activity, acting on ester bonds"/>
    <property type="evidence" value="ECO:0007669"/>
    <property type="project" value="TreeGrafter"/>
</dbReference>
<proteinExistence type="inferred from homology"/>
<sequence length="183" mass="20563">MMGIWYMMCQSGRATTLLVVRDTKGRGAKEFYEVLQTQIMPLIQQAYCTESSSTLDSIVESPCAKPTDITFFGHSFGGLFDLYVFLHHQEMFTYYMIASPSLWWGGINIDALDTCESKIVFTKGTQESHKGGILFSDFVKVLYAKCPNTHIYARYFHGGHGDTIKASIPLVLSDLLTKSDNTQ</sequence>
<dbReference type="Gene3D" id="3.40.50.1820">
    <property type="entry name" value="alpha/beta hydrolase"/>
    <property type="match status" value="1"/>
</dbReference>
<reference evidence="3 4" key="1">
    <citation type="submission" date="2018-04" db="EMBL/GenBank/DDBJ databases">
        <title>Novel Campyloabacter and Helicobacter Species and Strains.</title>
        <authorList>
            <person name="Mannion A.J."/>
            <person name="Shen Z."/>
            <person name="Fox J.G."/>
        </authorList>
    </citation>
    <scope>NUCLEOTIDE SEQUENCE [LARGE SCALE GENOMIC DNA]</scope>
    <source>
        <strain evidence="3 4">MIT 12-6600</strain>
    </source>
</reference>
<evidence type="ECO:0000256" key="1">
    <source>
        <dbReference type="ARBA" id="ARBA00005622"/>
    </source>
</evidence>
<dbReference type="EMBL" id="NXLT01000001">
    <property type="protein sequence ID" value="RDU68452.1"/>
    <property type="molecule type" value="Genomic_DNA"/>
</dbReference>
<dbReference type="Pfam" id="PF00756">
    <property type="entry name" value="Esterase"/>
    <property type="match status" value="1"/>
</dbReference>
<dbReference type="OrthoDB" id="5523653at2"/>
<dbReference type="PANTHER" id="PTHR40841">
    <property type="entry name" value="SIDEROPHORE TRIACETYLFUSARININE C ESTERASE"/>
    <property type="match status" value="1"/>
</dbReference>
<organism evidence="3 4">
    <name type="scientific">Helicobacter equorum</name>
    <dbReference type="NCBI Taxonomy" id="361872"/>
    <lineage>
        <taxon>Bacteria</taxon>
        <taxon>Pseudomonadati</taxon>
        <taxon>Campylobacterota</taxon>
        <taxon>Epsilonproteobacteria</taxon>
        <taxon>Campylobacterales</taxon>
        <taxon>Helicobacteraceae</taxon>
        <taxon>Helicobacter</taxon>
    </lineage>
</organism>
<protein>
    <recommendedName>
        <fullName evidence="5">Alpha/beta hydrolase</fullName>
    </recommendedName>
</protein>
<dbReference type="AlphaFoldDB" id="A0A3D8ITC0"/>
<dbReference type="InterPro" id="IPR000801">
    <property type="entry name" value="Esterase-like"/>
</dbReference>
<dbReference type="InterPro" id="IPR052558">
    <property type="entry name" value="Siderophore_Hydrolase_D"/>
</dbReference>
<comment type="similarity">
    <text evidence="1">Belongs to the esterase D family.</text>
</comment>
<keyword evidence="4" id="KW-1185">Reference proteome</keyword>
<name>A0A3D8ITC0_9HELI</name>
<evidence type="ECO:0000256" key="2">
    <source>
        <dbReference type="ARBA" id="ARBA00022801"/>
    </source>
</evidence>
<dbReference type="Proteomes" id="UP000256514">
    <property type="component" value="Unassembled WGS sequence"/>
</dbReference>
<dbReference type="InterPro" id="IPR029058">
    <property type="entry name" value="AB_hydrolase_fold"/>
</dbReference>
<dbReference type="SUPFAM" id="SSF53474">
    <property type="entry name" value="alpha/beta-Hydrolases"/>
    <property type="match status" value="1"/>
</dbReference>
<accession>A0A3D8ITC0</accession>
<dbReference type="PANTHER" id="PTHR40841:SF2">
    <property type="entry name" value="SIDEROPHORE-DEGRADING ESTERASE (EUROFUNG)"/>
    <property type="match status" value="1"/>
</dbReference>
<gene>
    <name evidence="3" type="ORF">CQA54_01200</name>
</gene>
<evidence type="ECO:0000313" key="3">
    <source>
        <dbReference type="EMBL" id="RDU68452.1"/>
    </source>
</evidence>
<evidence type="ECO:0000313" key="4">
    <source>
        <dbReference type="Proteomes" id="UP000256514"/>
    </source>
</evidence>